<reference evidence="2 3" key="1">
    <citation type="journal article" date="2016" name="BMC Genomics">
        <title>Comparative genomics reveals Cyclospora cayetanensis possesses coccidia-like metabolism and invasion components but unique surface antigens.</title>
        <authorList>
            <person name="Liu S."/>
            <person name="Wang L."/>
            <person name="Zheng H."/>
            <person name="Xu Z."/>
            <person name="Roellig D.M."/>
            <person name="Li N."/>
            <person name="Frace M.A."/>
            <person name="Tang K."/>
            <person name="Arrowood M.J."/>
            <person name="Moss D.M."/>
            <person name="Zhang L."/>
            <person name="Feng Y."/>
            <person name="Xiao L."/>
        </authorList>
    </citation>
    <scope>NUCLEOTIDE SEQUENCE [LARGE SCALE GENOMIC DNA]</scope>
    <source>
        <strain evidence="2 3">CHN_HEN01</strain>
    </source>
</reference>
<dbReference type="VEuPathDB" id="ToxoDB:cyc_08338"/>
<protein>
    <submittedName>
        <fullName evidence="2">Uncharacterized protein</fullName>
    </submittedName>
</protein>
<keyword evidence="3" id="KW-1185">Reference proteome</keyword>
<dbReference type="EMBL" id="JROU02002142">
    <property type="protein sequence ID" value="OEH74065.1"/>
    <property type="molecule type" value="Genomic_DNA"/>
</dbReference>
<proteinExistence type="predicted"/>
<feature type="compositionally biased region" description="Basic and acidic residues" evidence="1">
    <location>
        <begin position="135"/>
        <end position="144"/>
    </location>
</feature>
<feature type="compositionally biased region" description="Low complexity" evidence="1">
    <location>
        <begin position="53"/>
        <end position="67"/>
    </location>
</feature>
<feature type="region of interest" description="Disordered" evidence="1">
    <location>
        <begin position="47"/>
        <end position="72"/>
    </location>
</feature>
<accession>A0A1D3CS88</accession>
<organism evidence="2 3">
    <name type="scientific">Cyclospora cayetanensis</name>
    <dbReference type="NCBI Taxonomy" id="88456"/>
    <lineage>
        <taxon>Eukaryota</taxon>
        <taxon>Sar</taxon>
        <taxon>Alveolata</taxon>
        <taxon>Apicomplexa</taxon>
        <taxon>Conoidasida</taxon>
        <taxon>Coccidia</taxon>
        <taxon>Eucoccidiorida</taxon>
        <taxon>Eimeriorina</taxon>
        <taxon>Eimeriidae</taxon>
        <taxon>Cyclospora</taxon>
    </lineage>
</organism>
<evidence type="ECO:0000313" key="3">
    <source>
        <dbReference type="Proteomes" id="UP000095192"/>
    </source>
</evidence>
<dbReference type="Proteomes" id="UP000095192">
    <property type="component" value="Unassembled WGS sequence"/>
</dbReference>
<dbReference type="AlphaFoldDB" id="A0A1D3CS88"/>
<evidence type="ECO:0000256" key="1">
    <source>
        <dbReference type="SAM" id="MobiDB-lite"/>
    </source>
</evidence>
<feature type="compositionally biased region" description="Low complexity" evidence="1">
    <location>
        <begin position="107"/>
        <end position="119"/>
    </location>
</feature>
<dbReference type="InParanoid" id="A0A1D3CS88"/>
<feature type="region of interest" description="Disordered" evidence="1">
    <location>
        <begin position="98"/>
        <end position="144"/>
    </location>
</feature>
<gene>
    <name evidence="2" type="ORF">cyc_08338</name>
</gene>
<evidence type="ECO:0000313" key="2">
    <source>
        <dbReference type="EMBL" id="OEH74065.1"/>
    </source>
</evidence>
<sequence>MVRRMDAFLPRVWGVLGSPQIWPLEVYRHCKPCQKNRPFYPWSRLGRRRPLEASPTTPTASQAPAAARTRETNGEVCAVDESRYSKRRFCRCDYFISSSGRIPRDTSPSGSSRSLAAAAESEDFRSTFPRRVPRRERDCRGTQG</sequence>
<name>A0A1D3CS88_9EIME</name>
<comment type="caution">
    <text evidence="2">The sequence shown here is derived from an EMBL/GenBank/DDBJ whole genome shotgun (WGS) entry which is preliminary data.</text>
</comment>